<evidence type="ECO:0000313" key="1">
    <source>
        <dbReference type="EMBL" id="GAA1612874.1"/>
    </source>
</evidence>
<name>A0ABP4QKI4_9ACTN</name>
<sequence length="258" mass="27912">MGGPGPHALHEMMHGLYRTTCEQAGITCIAMINNTYIAGWLELPMPSVLMCSGWNRVLCEPSGSDIHENLERALPPGTTWSTWPLSAVLKGWLAYAEVELSLRDLVGLVGHRVDPTEQGWREAALELVKGSILPLEVEVDPPRVDRAGVACGHVRVGRAETFRELWPLGTLQTAYQQVLTGQQADQQCAGLECFADVPIAFFVENPGALAMVDWSVLGLVTGDTPGHIAMEVATIMPPSSDVARGGTARPDLQYAFVL</sequence>
<dbReference type="EMBL" id="BAAAMU010000003">
    <property type="protein sequence ID" value="GAA1612874.1"/>
    <property type="molecule type" value="Genomic_DNA"/>
</dbReference>
<protein>
    <submittedName>
        <fullName evidence="1">Uncharacterized protein</fullName>
    </submittedName>
</protein>
<dbReference type="Proteomes" id="UP001500064">
    <property type="component" value="Unassembled WGS sequence"/>
</dbReference>
<evidence type="ECO:0000313" key="2">
    <source>
        <dbReference type="Proteomes" id="UP001500064"/>
    </source>
</evidence>
<comment type="caution">
    <text evidence="1">The sequence shown here is derived from an EMBL/GenBank/DDBJ whole genome shotgun (WGS) entry which is preliminary data.</text>
</comment>
<keyword evidence="2" id="KW-1185">Reference proteome</keyword>
<reference evidence="2" key="1">
    <citation type="journal article" date="2019" name="Int. J. Syst. Evol. Microbiol.">
        <title>The Global Catalogue of Microorganisms (GCM) 10K type strain sequencing project: providing services to taxonomists for standard genome sequencing and annotation.</title>
        <authorList>
            <consortium name="The Broad Institute Genomics Platform"/>
            <consortium name="The Broad Institute Genome Sequencing Center for Infectious Disease"/>
            <person name="Wu L."/>
            <person name="Ma J."/>
        </authorList>
    </citation>
    <scope>NUCLEOTIDE SEQUENCE [LARGE SCALE GENOMIC DNA]</scope>
    <source>
        <strain evidence="2">JCM 13929</strain>
    </source>
</reference>
<accession>A0ABP4QKI4</accession>
<gene>
    <name evidence="1" type="ORF">GCM10009733_006130</name>
</gene>
<proteinExistence type="predicted"/>
<organism evidence="1 2">
    <name type="scientific">Nonomuraea maheshkhaliensis</name>
    <dbReference type="NCBI Taxonomy" id="419590"/>
    <lineage>
        <taxon>Bacteria</taxon>
        <taxon>Bacillati</taxon>
        <taxon>Actinomycetota</taxon>
        <taxon>Actinomycetes</taxon>
        <taxon>Streptosporangiales</taxon>
        <taxon>Streptosporangiaceae</taxon>
        <taxon>Nonomuraea</taxon>
    </lineage>
</organism>